<keyword evidence="6 9" id="KW-0378">Hydrolase</keyword>
<evidence type="ECO:0000256" key="10">
    <source>
        <dbReference type="PIRNR" id="PIRNR032582"/>
    </source>
</evidence>
<dbReference type="Pfam" id="PF09827">
    <property type="entry name" value="CRISPR_Cas2"/>
    <property type="match status" value="1"/>
</dbReference>
<evidence type="ECO:0000313" key="11">
    <source>
        <dbReference type="EMBL" id="MBF0636259.1"/>
    </source>
</evidence>
<evidence type="ECO:0000256" key="4">
    <source>
        <dbReference type="ARBA" id="ARBA00022723"/>
    </source>
</evidence>
<dbReference type="EC" id="3.1.-.-" evidence="9"/>
<evidence type="ECO:0000256" key="3">
    <source>
        <dbReference type="ARBA" id="ARBA00022722"/>
    </source>
</evidence>
<evidence type="ECO:0000313" key="12">
    <source>
        <dbReference type="Proteomes" id="UP000619838"/>
    </source>
</evidence>
<dbReference type="CDD" id="cd09725">
    <property type="entry name" value="Cas2_I_II_III"/>
    <property type="match status" value="1"/>
</dbReference>
<comment type="subunit">
    <text evidence="9">Homodimer, forms a heterotetramer with a Cas1 homodimer.</text>
</comment>
<dbReference type="Proteomes" id="UP000619838">
    <property type="component" value="Unassembled WGS sequence"/>
</dbReference>
<evidence type="ECO:0000256" key="7">
    <source>
        <dbReference type="ARBA" id="ARBA00022842"/>
    </source>
</evidence>
<dbReference type="InterPro" id="IPR021127">
    <property type="entry name" value="CRISPR_associated_Cas2"/>
</dbReference>
<dbReference type="SUPFAM" id="SSF143430">
    <property type="entry name" value="TTP0101/SSO1404-like"/>
    <property type="match status" value="1"/>
</dbReference>
<gene>
    <name evidence="9 11" type="primary">cas2</name>
    <name evidence="11" type="ORF">INT08_03565</name>
</gene>
<evidence type="ECO:0000256" key="1">
    <source>
        <dbReference type="ARBA" id="ARBA00001946"/>
    </source>
</evidence>
<comment type="cofactor">
    <cofactor evidence="1 9">
        <name>Mg(2+)</name>
        <dbReference type="ChEBI" id="CHEBI:18420"/>
    </cofactor>
</comment>
<comment type="similarity">
    <text evidence="2 9 10">Belongs to the CRISPR-associated endoribonuclease Cas2 protein family.</text>
</comment>
<sequence>MHFVLVTYDIQNDRRRTRIHKILTGFGRAVQYSVFECFLSDDDVLLLRRKLQQHMDPKHAEDSIRYYFLCRSCVEKIIVDGHQDLEIDAPFTII</sequence>
<organism evidence="11 12">
    <name type="scientific">Prosthecochloris ethylica</name>
    <dbReference type="NCBI Taxonomy" id="2743976"/>
    <lineage>
        <taxon>Bacteria</taxon>
        <taxon>Pseudomonadati</taxon>
        <taxon>Chlorobiota</taxon>
        <taxon>Chlorobiia</taxon>
        <taxon>Chlorobiales</taxon>
        <taxon>Chlorobiaceae</taxon>
        <taxon>Prosthecochloris</taxon>
    </lineage>
</organism>
<comment type="caution">
    <text evidence="11">The sequence shown here is derived from an EMBL/GenBank/DDBJ whole genome shotgun (WGS) entry which is preliminary data.</text>
</comment>
<evidence type="ECO:0000256" key="2">
    <source>
        <dbReference type="ARBA" id="ARBA00009959"/>
    </source>
</evidence>
<keyword evidence="3 9" id="KW-0540">Nuclease</keyword>
<comment type="function">
    <text evidence="9">CRISPR (clustered regularly interspaced short palindromic repeat), is an adaptive immune system that provides protection against mobile genetic elements (viruses, transposable elements and conjugative plasmids). CRISPR clusters contain sequences complementary to antecedent mobile elements and target invading nucleic acids. CRISPR clusters are transcribed and processed into CRISPR RNA (crRNA). Functions as a ssRNA-specific endoribonuclease. Involved in the integration of spacer DNA into the CRISPR cassette.</text>
</comment>
<protein>
    <recommendedName>
        <fullName evidence="9">CRISPR-associated endoribonuclease Cas2</fullName>
        <ecNumber evidence="9">3.1.-.-</ecNumber>
    </recommendedName>
</protein>
<dbReference type="NCBIfam" id="TIGR01573">
    <property type="entry name" value="cas2"/>
    <property type="match status" value="1"/>
</dbReference>
<dbReference type="PANTHER" id="PTHR34405">
    <property type="entry name" value="CRISPR-ASSOCIATED ENDORIBONUCLEASE CAS2"/>
    <property type="match status" value="1"/>
</dbReference>
<dbReference type="Gene3D" id="3.30.70.240">
    <property type="match status" value="1"/>
</dbReference>
<keyword evidence="12" id="KW-1185">Reference proteome</keyword>
<evidence type="ECO:0000256" key="5">
    <source>
        <dbReference type="ARBA" id="ARBA00022759"/>
    </source>
</evidence>
<feature type="binding site" evidence="9">
    <location>
        <position position="9"/>
    </location>
    <ligand>
        <name>Mg(2+)</name>
        <dbReference type="ChEBI" id="CHEBI:18420"/>
        <note>catalytic</note>
    </ligand>
</feature>
<keyword evidence="4 9" id="KW-0479">Metal-binding</keyword>
<name>A0ABR9XQK2_9CHLB</name>
<reference evidence="11 12" key="1">
    <citation type="journal article" date="2020" name="Microorganisms">
        <title>Simultaneous Genome Sequencing of Prosthecochloris ethylica and Desulfuromonas acetoxidans within a Syntrophic Mixture Reveals Unique Pili and Protein Interactions.</title>
        <authorList>
            <person name="Kyndt J.A."/>
            <person name="Van Beeumen J.J."/>
            <person name="Meyer T.E."/>
        </authorList>
    </citation>
    <scope>NUCLEOTIDE SEQUENCE [LARGE SCALE GENOMIC DNA]</scope>
    <source>
        <strain evidence="11 12">N3</strain>
    </source>
</reference>
<evidence type="ECO:0000256" key="6">
    <source>
        <dbReference type="ARBA" id="ARBA00022801"/>
    </source>
</evidence>
<keyword evidence="5 9" id="KW-0255">Endonuclease</keyword>
<evidence type="ECO:0000256" key="8">
    <source>
        <dbReference type="ARBA" id="ARBA00023118"/>
    </source>
</evidence>
<keyword evidence="8 9" id="KW-0051">Antiviral defense</keyword>
<dbReference type="EMBL" id="JADGII010000004">
    <property type="protein sequence ID" value="MBF0636259.1"/>
    <property type="molecule type" value="Genomic_DNA"/>
</dbReference>
<proteinExistence type="inferred from homology"/>
<accession>A0ABR9XQK2</accession>
<keyword evidence="7 9" id="KW-0460">Magnesium</keyword>
<dbReference type="InterPro" id="IPR019199">
    <property type="entry name" value="Virulence_VapD/CRISPR_Cas2"/>
</dbReference>
<dbReference type="GO" id="GO:0004519">
    <property type="term" value="F:endonuclease activity"/>
    <property type="evidence" value="ECO:0007669"/>
    <property type="project" value="UniProtKB-KW"/>
</dbReference>
<dbReference type="PANTHER" id="PTHR34405:SF3">
    <property type="entry name" value="CRISPR-ASSOCIATED ENDORIBONUCLEASE CAS2 3"/>
    <property type="match status" value="1"/>
</dbReference>
<dbReference type="RefSeq" id="WP_175186741.1">
    <property type="nucleotide sequence ID" value="NZ_JABVZQ010000001.1"/>
</dbReference>
<dbReference type="PIRSF" id="PIRSF032582">
    <property type="entry name" value="Cas2"/>
    <property type="match status" value="1"/>
</dbReference>
<evidence type="ECO:0000256" key="9">
    <source>
        <dbReference type="HAMAP-Rule" id="MF_01471"/>
    </source>
</evidence>
<dbReference type="HAMAP" id="MF_01471">
    <property type="entry name" value="Cas2"/>
    <property type="match status" value="1"/>
</dbReference>